<keyword evidence="10" id="KW-1185">Reference proteome</keyword>
<dbReference type="GO" id="GO:0016740">
    <property type="term" value="F:transferase activity"/>
    <property type="evidence" value="ECO:0007669"/>
    <property type="project" value="UniProtKB-KW"/>
</dbReference>
<keyword evidence="4 7" id="KW-0812">Transmembrane</keyword>
<dbReference type="InterPro" id="IPR017475">
    <property type="entry name" value="EPS_sugar_tfrase"/>
</dbReference>
<feature type="transmembrane region" description="Helical" evidence="7">
    <location>
        <begin position="33"/>
        <end position="51"/>
    </location>
</feature>
<dbReference type="PANTHER" id="PTHR30576:SF23">
    <property type="entry name" value="GLUCOSYLTRANSFERASE"/>
    <property type="match status" value="1"/>
</dbReference>
<evidence type="ECO:0000256" key="1">
    <source>
        <dbReference type="ARBA" id="ARBA00004141"/>
    </source>
</evidence>
<gene>
    <name evidence="9" type="ORF">IQ217_16920</name>
</gene>
<feature type="transmembrane region" description="Helical" evidence="7">
    <location>
        <begin position="288"/>
        <end position="309"/>
    </location>
</feature>
<accession>A0ABR9VZ25</accession>
<feature type="transmembrane region" description="Helical" evidence="7">
    <location>
        <begin position="71"/>
        <end position="91"/>
    </location>
</feature>
<dbReference type="NCBIfam" id="TIGR03025">
    <property type="entry name" value="EPS_sugtrans"/>
    <property type="match status" value="1"/>
</dbReference>
<proteinExistence type="inferred from homology"/>
<keyword evidence="3 9" id="KW-0808">Transferase</keyword>
<dbReference type="RefSeq" id="WP_194020849.1">
    <property type="nucleotide sequence ID" value="NZ_JADEVV010000065.1"/>
</dbReference>
<name>A0ABR9VZ25_9SYNC</name>
<comment type="caution">
    <text evidence="9">The sequence shown here is derived from an EMBL/GenBank/DDBJ whole genome shotgun (WGS) entry which is preliminary data.</text>
</comment>
<comment type="similarity">
    <text evidence="2">Belongs to the bacterial sugar transferase family.</text>
</comment>
<evidence type="ECO:0000256" key="5">
    <source>
        <dbReference type="ARBA" id="ARBA00022989"/>
    </source>
</evidence>
<evidence type="ECO:0000256" key="4">
    <source>
        <dbReference type="ARBA" id="ARBA00022692"/>
    </source>
</evidence>
<reference evidence="9 10" key="1">
    <citation type="submission" date="2020-10" db="EMBL/GenBank/DDBJ databases">
        <authorList>
            <person name="Castelo-Branco R."/>
            <person name="Eusebio N."/>
            <person name="Adriana R."/>
            <person name="Vieira A."/>
            <person name="Brugerolle De Fraissinette N."/>
            <person name="Rezende De Castro R."/>
            <person name="Schneider M.P."/>
            <person name="Vasconcelos V."/>
            <person name="Leao P.N."/>
        </authorList>
    </citation>
    <scope>NUCLEOTIDE SEQUENCE [LARGE SCALE GENOMIC DNA]</scope>
    <source>
        <strain evidence="9 10">LEGE 00031</strain>
    </source>
</reference>
<dbReference type="PANTHER" id="PTHR30576">
    <property type="entry name" value="COLANIC BIOSYNTHESIS UDP-GLUCOSE LIPID CARRIER TRANSFERASE"/>
    <property type="match status" value="1"/>
</dbReference>
<protein>
    <submittedName>
        <fullName evidence="9">Sugar transferase</fullName>
    </submittedName>
</protein>
<dbReference type="InterPro" id="IPR003362">
    <property type="entry name" value="Bact_transf"/>
</dbReference>
<keyword evidence="6 7" id="KW-0472">Membrane</keyword>
<feature type="domain" description="Bacterial sugar transferase" evidence="8">
    <location>
        <begin position="283"/>
        <end position="472"/>
    </location>
</feature>
<evidence type="ECO:0000256" key="2">
    <source>
        <dbReference type="ARBA" id="ARBA00006464"/>
    </source>
</evidence>
<keyword evidence="5 7" id="KW-1133">Transmembrane helix</keyword>
<feature type="transmembrane region" description="Helical" evidence="7">
    <location>
        <begin position="136"/>
        <end position="157"/>
    </location>
</feature>
<dbReference type="Proteomes" id="UP000658720">
    <property type="component" value="Unassembled WGS sequence"/>
</dbReference>
<evidence type="ECO:0000256" key="6">
    <source>
        <dbReference type="ARBA" id="ARBA00023136"/>
    </source>
</evidence>
<dbReference type="Pfam" id="PF02397">
    <property type="entry name" value="Bac_transf"/>
    <property type="match status" value="1"/>
</dbReference>
<dbReference type="EMBL" id="JADEVV010000065">
    <property type="protein sequence ID" value="MBE9255486.1"/>
    <property type="molecule type" value="Genomic_DNA"/>
</dbReference>
<sequence length="478" mass="54555">MNKWFSKKFLATDIRAPHNFTGVHLAPPQWLKLIFLLGADFIALLVAWIAAHRLNDFYSPPPPQFVWWTWWGLPSLFWCYAAIILVVFTYAGLYRPQTRTQNFLGVIKLISYVFLLTLVAKYFYDPAIDLPRSLFFSAWGTSIIFVTLARFVTSLVLSPLESRQAIPIFLIATSYRIQHLTVTLERRSQYRVVGVALASTAHSHHTLQQILASGAQEVLAEALPEADLASSLYWHLRGENIALRLLPSSRDMLYRRGMPEIFAGLPTVRVEIPLLVGLDYRLKRALDYGGALLGIALLSPLFLAIAMAIKLSSPGPAFFRQERVGLQGKTFQMWKFRTMVVDAPLLQQHLEAANENDDGIMFKLKRDPRIIPLGHFLRRSSLDEIPQLFNVVMGQMSLVGPRPLPLRDVERFDAWHHIRHQVMPGVTGLWQISGRSDIGSFDDVARLDLYYIDNWSLNLDWDILVETVRILLFRKGAY</sequence>
<evidence type="ECO:0000259" key="8">
    <source>
        <dbReference type="Pfam" id="PF02397"/>
    </source>
</evidence>
<organism evidence="9 10">
    <name type="scientific">Synechocystis salina LEGE 00031</name>
    <dbReference type="NCBI Taxonomy" id="1828736"/>
    <lineage>
        <taxon>Bacteria</taxon>
        <taxon>Bacillati</taxon>
        <taxon>Cyanobacteriota</taxon>
        <taxon>Cyanophyceae</taxon>
        <taxon>Synechococcales</taxon>
        <taxon>Merismopediaceae</taxon>
        <taxon>Synechocystis</taxon>
    </lineage>
</organism>
<evidence type="ECO:0000313" key="10">
    <source>
        <dbReference type="Proteomes" id="UP000658720"/>
    </source>
</evidence>
<evidence type="ECO:0000313" key="9">
    <source>
        <dbReference type="EMBL" id="MBE9255486.1"/>
    </source>
</evidence>
<evidence type="ECO:0000256" key="7">
    <source>
        <dbReference type="SAM" id="Phobius"/>
    </source>
</evidence>
<feature type="transmembrane region" description="Helical" evidence="7">
    <location>
        <begin position="103"/>
        <end position="124"/>
    </location>
</feature>
<evidence type="ECO:0000256" key="3">
    <source>
        <dbReference type="ARBA" id="ARBA00022679"/>
    </source>
</evidence>
<comment type="subcellular location">
    <subcellularLocation>
        <location evidence="1">Membrane</location>
        <topology evidence="1">Multi-pass membrane protein</topology>
    </subcellularLocation>
</comment>